<evidence type="ECO:0000256" key="1">
    <source>
        <dbReference type="ARBA" id="ARBA00001275"/>
    </source>
</evidence>
<comment type="function">
    <text evidence="8">Phosphorylase is an important allosteric enzyme in carbohydrate metabolism. Enzymes from different sources differ in their regulatory mechanisms and in their natural substrates. However, all known phosphorylases share catalytic and structural properties.</text>
</comment>
<dbReference type="Proteomes" id="UP000029066">
    <property type="component" value="Unassembled WGS sequence"/>
</dbReference>
<dbReference type="EMBL" id="JGZN01000013">
    <property type="protein sequence ID" value="KFI91697.1"/>
    <property type="molecule type" value="Genomic_DNA"/>
</dbReference>
<evidence type="ECO:0000256" key="2">
    <source>
        <dbReference type="ARBA" id="ARBA00001933"/>
    </source>
</evidence>
<evidence type="ECO:0000256" key="8">
    <source>
        <dbReference type="ARBA" id="ARBA00025174"/>
    </source>
</evidence>
<keyword evidence="5 10" id="KW-0808">Transferase</keyword>
<accession>A0A087D847</accession>
<evidence type="ECO:0000256" key="5">
    <source>
        <dbReference type="ARBA" id="ARBA00022679"/>
    </source>
</evidence>
<comment type="catalytic activity">
    <reaction evidence="1 10">
        <text>[(1-&gt;4)-alpha-D-glucosyl](n) + phosphate = [(1-&gt;4)-alpha-D-glucosyl](n-1) + alpha-D-glucose 1-phosphate</text>
        <dbReference type="Rhea" id="RHEA:41732"/>
        <dbReference type="Rhea" id="RHEA-COMP:9584"/>
        <dbReference type="Rhea" id="RHEA-COMP:9586"/>
        <dbReference type="ChEBI" id="CHEBI:15444"/>
        <dbReference type="ChEBI" id="CHEBI:43474"/>
        <dbReference type="ChEBI" id="CHEBI:58601"/>
        <dbReference type="EC" id="2.4.1.1"/>
    </reaction>
</comment>
<gene>
    <name evidence="11" type="ORF">BISA_0984</name>
</gene>
<dbReference type="OrthoDB" id="9760804at2"/>
<dbReference type="Pfam" id="PF00343">
    <property type="entry name" value="Phosphorylase"/>
    <property type="match status" value="1"/>
</dbReference>
<evidence type="ECO:0000256" key="4">
    <source>
        <dbReference type="ARBA" id="ARBA00022676"/>
    </source>
</evidence>
<proteinExistence type="inferred from homology"/>
<dbReference type="PIRSF" id="PIRSF000460">
    <property type="entry name" value="Pprylas_GlgP"/>
    <property type="match status" value="1"/>
</dbReference>
<keyword evidence="6 9" id="KW-0663">Pyridoxal phosphate</keyword>
<evidence type="ECO:0000313" key="12">
    <source>
        <dbReference type="Proteomes" id="UP000029066"/>
    </source>
</evidence>
<dbReference type="InterPro" id="IPR011833">
    <property type="entry name" value="Glycg_phsphrylas"/>
</dbReference>
<protein>
    <recommendedName>
        <fullName evidence="10">Alpha-1,4 glucan phosphorylase</fullName>
        <ecNumber evidence="10">2.4.1.1</ecNumber>
    </recommendedName>
</protein>
<evidence type="ECO:0000313" key="11">
    <source>
        <dbReference type="EMBL" id="KFI91697.1"/>
    </source>
</evidence>
<comment type="cofactor">
    <cofactor evidence="2 10">
        <name>pyridoxal 5'-phosphate</name>
        <dbReference type="ChEBI" id="CHEBI:597326"/>
    </cofactor>
</comment>
<organism evidence="11 12">
    <name type="scientific">Bifidobacterium saguini DSM 23967</name>
    <dbReference type="NCBI Taxonomy" id="1437607"/>
    <lineage>
        <taxon>Bacteria</taxon>
        <taxon>Bacillati</taxon>
        <taxon>Actinomycetota</taxon>
        <taxon>Actinomycetes</taxon>
        <taxon>Bifidobacteriales</taxon>
        <taxon>Bifidobacteriaceae</taxon>
        <taxon>Bifidobacterium</taxon>
    </lineage>
</organism>
<dbReference type="InterPro" id="IPR000811">
    <property type="entry name" value="Glyco_trans_35"/>
</dbReference>
<comment type="similarity">
    <text evidence="3 10">Belongs to the glycogen phosphorylase family.</text>
</comment>
<name>A0A087D847_9BIFI</name>
<dbReference type="PROSITE" id="PS00102">
    <property type="entry name" value="PHOSPHORYLASE"/>
    <property type="match status" value="1"/>
</dbReference>
<dbReference type="PANTHER" id="PTHR11468:SF3">
    <property type="entry name" value="GLYCOGEN PHOSPHORYLASE, LIVER FORM"/>
    <property type="match status" value="1"/>
</dbReference>
<dbReference type="STRING" id="1437607.BISA_0984"/>
<dbReference type="InterPro" id="IPR035090">
    <property type="entry name" value="Pyridoxal_P_attach_site"/>
</dbReference>
<dbReference type="EC" id="2.4.1.1" evidence="10"/>
<dbReference type="AlphaFoldDB" id="A0A087D847"/>
<dbReference type="GO" id="GO:0030170">
    <property type="term" value="F:pyridoxal phosphate binding"/>
    <property type="evidence" value="ECO:0007669"/>
    <property type="project" value="InterPro"/>
</dbReference>
<dbReference type="SUPFAM" id="SSF53756">
    <property type="entry name" value="UDP-Glycosyltransferase/glycogen phosphorylase"/>
    <property type="match status" value="1"/>
</dbReference>
<dbReference type="GO" id="GO:0008184">
    <property type="term" value="F:glycogen phosphorylase activity"/>
    <property type="evidence" value="ECO:0007669"/>
    <property type="project" value="InterPro"/>
</dbReference>
<evidence type="ECO:0000256" key="7">
    <source>
        <dbReference type="ARBA" id="ARBA00023277"/>
    </source>
</evidence>
<comment type="function">
    <text evidence="10">Allosteric enzyme that catalyzes the rate-limiting step in glycogen catabolism, the phosphorolytic cleavage of glycogen to produce glucose-1-phosphate, and plays a central role in maintaining cellular and organismal glucose homeostasis.</text>
</comment>
<evidence type="ECO:0000256" key="3">
    <source>
        <dbReference type="ARBA" id="ARBA00006047"/>
    </source>
</evidence>
<sequence>MTEITAPKSPVTADQFADEIREQLKYTQNVTAEQATAADVYVAASKAVRNHLADSWFKTQADTVNGNTKAVGYFSAEFLMGKQLENALLNAGLTEQFDKAVEALGFQPKDIIDAEYEPGLGNGGLGRLAACFIDSLASLGVPAFGYGIQYKYGIFKQTFDENGKQVETPDYWLTNEEPWGHIDYNRDQKVSFGGEVVEENGKKVWKPAWSVRAVPVDYLVPGYKSQRVNTLRLWTAKSYDEFDLLAFNRSEYMEAVKPQVKAENISKILYPEDSTKVGKELRLEQQYFFVSASLHDAIRVFYPGQDKPDLTTFPDKITFQLNDTHPVIGIPELMRILIDEYDYDWDTAWNITVKTFNYTCHTLLPEALEVWPASLIGELLPRHLEIIEKINEQFEDELKGKGVADETIERMRIYTGDSVRMAYLATYGGSHVNGVAALHSQLLKDVTLKDFSDVYPTKFTNVTNGVTPRRFVKLANPALSDLITEGLGTDKWISDLEMLEGLVPLAKDDEFVKKFAAVKAANKHAFVGFAKDHYGLDIDENTMFNTMVKRLHEYKRQSLKILAVISKYAAIKNGTVSADEILPRTVFFGAKAAPGYYLAKMTIQLINNVSRVVNNDPDVKGKLAVHMLPNYNIEMAQNLIPATELDEQISQAGKEASGTGNMKFALNGALTVGTLDGANVEIRERVGAENFFLFGMTVEEVDKLYADGYDPAKYYEADPRLKQAIDLVANGTFSNGDRNAYAPLVADWLTKDWFMTLADFSAYADIQAEIEKLYRDPLEWNRKALLNVANSGFFSSDRSMEDYLERIWHTGPLAD</sequence>
<comment type="caution">
    <text evidence="11">The sequence shown here is derived from an EMBL/GenBank/DDBJ whole genome shotgun (WGS) entry which is preliminary data.</text>
</comment>
<evidence type="ECO:0000256" key="10">
    <source>
        <dbReference type="RuleBase" id="RU000587"/>
    </source>
</evidence>
<evidence type="ECO:0000256" key="6">
    <source>
        <dbReference type="ARBA" id="ARBA00022898"/>
    </source>
</evidence>
<evidence type="ECO:0000256" key="9">
    <source>
        <dbReference type="PIRSR" id="PIRSR000460-1"/>
    </source>
</evidence>
<dbReference type="RefSeq" id="WP_033891451.1">
    <property type="nucleotide sequence ID" value="NZ_JDUT01000008.1"/>
</dbReference>
<dbReference type="GO" id="GO:0005980">
    <property type="term" value="P:glycogen catabolic process"/>
    <property type="evidence" value="ECO:0007669"/>
    <property type="project" value="TreeGrafter"/>
</dbReference>
<dbReference type="FunFam" id="3.40.50.2000:FF:000149">
    <property type="entry name" value="Glycogen phosphorylase, muscle form"/>
    <property type="match status" value="1"/>
</dbReference>
<dbReference type="PANTHER" id="PTHR11468">
    <property type="entry name" value="GLYCOGEN PHOSPHORYLASE"/>
    <property type="match status" value="1"/>
</dbReference>
<dbReference type="CDD" id="cd04300">
    <property type="entry name" value="GT35_Glycogen_Phosphorylase"/>
    <property type="match status" value="1"/>
</dbReference>
<dbReference type="NCBIfam" id="TIGR02093">
    <property type="entry name" value="P_ylase"/>
    <property type="match status" value="1"/>
</dbReference>
<reference evidence="11 12" key="1">
    <citation type="submission" date="2014-03" db="EMBL/GenBank/DDBJ databases">
        <title>Genomics of Bifidobacteria.</title>
        <authorList>
            <person name="Ventura M."/>
            <person name="Milani C."/>
            <person name="Lugli G.A."/>
        </authorList>
    </citation>
    <scope>NUCLEOTIDE SEQUENCE [LARGE SCALE GENOMIC DNA]</scope>
    <source>
        <strain evidence="11 12">DSM 23967</strain>
    </source>
</reference>
<dbReference type="GO" id="GO:0005737">
    <property type="term" value="C:cytoplasm"/>
    <property type="evidence" value="ECO:0007669"/>
    <property type="project" value="TreeGrafter"/>
</dbReference>
<dbReference type="Gene3D" id="3.40.50.2000">
    <property type="entry name" value="Glycogen Phosphorylase B"/>
    <property type="match status" value="2"/>
</dbReference>
<keyword evidence="4 10" id="KW-0328">Glycosyltransferase</keyword>
<feature type="modified residue" description="N6-(pyridoxal phosphate)lysine" evidence="9">
    <location>
        <position position="663"/>
    </location>
</feature>
<keyword evidence="7 10" id="KW-0119">Carbohydrate metabolism</keyword>